<dbReference type="Gene3D" id="1.20.120.1630">
    <property type="match status" value="1"/>
</dbReference>
<evidence type="ECO:0000256" key="1">
    <source>
        <dbReference type="SAM" id="Phobius"/>
    </source>
</evidence>
<dbReference type="PROSITE" id="PS50244">
    <property type="entry name" value="S5A_REDUCTASE"/>
    <property type="match status" value="1"/>
</dbReference>
<dbReference type="InterPro" id="IPR010721">
    <property type="entry name" value="UstE-like"/>
</dbReference>
<keyword evidence="1" id="KW-0812">Transmembrane</keyword>
<evidence type="ECO:0000313" key="2">
    <source>
        <dbReference type="EMBL" id="MBB4796574.1"/>
    </source>
</evidence>
<feature type="transmembrane region" description="Helical" evidence="1">
    <location>
        <begin position="113"/>
        <end position="132"/>
    </location>
</feature>
<feature type="transmembrane region" description="Helical" evidence="1">
    <location>
        <begin position="39"/>
        <end position="56"/>
    </location>
</feature>
<gene>
    <name evidence="2" type="ORF">HNP32_000288</name>
</gene>
<keyword evidence="3" id="KW-1185">Reference proteome</keyword>
<dbReference type="PANTHER" id="PTHR32251:SF17">
    <property type="entry name" value="STEROID 5-ALPHA REDUCTASE C-TERMINAL DOMAIN-CONTAINING PROTEIN"/>
    <property type="match status" value="1"/>
</dbReference>
<accession>A0A7W7ILJ5</accession>
<feature type="transmembrane region" description="Helical" evidence="1">
    <location>
        <begin position="138"/>
        <end position="160"/>
    </location>
</feature>
<dbReference type="GO" id="GO:0016020">
    <property type="term" value="C:membrane"/>
    <property type="evidence" value="ECO:0007669"/>
    <property type="project" value="TreeGrafter"/>
</dbReference>
<dbReference type="EMBL" id="JACHKY010000001">
    <property type="protein sequence ID" value="MBB4796574.1"/>
    <property type="molecule type" value="Genomic_DNA"/>
</dbReference>
<sequence>MTLSEIALLLLLNLVLILAVMTALWRVAVRLGDVSFIDGVWPLGMLMLALATWPRAEGDPTRSALLVGLCGIWALRLAWHLLRRWRAHGADGRYVAILQAQERKKGWGFSRTALLMVFLPQGVLAWLTALPVQLGQVAAQPAVGVVGWIGVGLALIGIVFETVGDAQLTTFRNDPARKGQVLDTGLWRYTRHPNYFGDACVWWGLYLIAAETGPGLWSIAGPLFLTFTLTRWSGIGLTEKAIHKSRPGYADYVKRTSAFIPWPPKRV</sequence>
<dbReference type="AlphaFoldDB" id="A0A7W7ILJ5"/>
<dbReference type="PANTHER" id="PTHR32251">
    <property type="entry name" value="3-OXO-5-ALPHA-STEROID 4-DEHYDROGENASE"/>
    <property type="match status" value="1"/>
</dbReference>
<organism evidence="2 3">
    <name type="scientific">Brevundimonas bullata</name>
    <dbReference type="NCBI Taxonomy" id="13160"/>
    <lineage>
        <taxon>Bacteria</taxon>
        <taxon>Pseudomonadati</taxon>
        <taxon>Pseudomonadota</taxon>
        <taxon>Alphaproteobacteria</taxon>
        <taxon>Caulobacterales</taxon>
        <taxon>Caulobacteraceae</taxon>
        <taxon>Brevundimonas</taxon>
    </lineage>
</organism>
<dbReference type="Proteomes" id="UP000539957">
    <property type="component" value="Unassembled WGS sequence"/>
</dbReference>
<keyword evidence="1" id="KW-0472">Membrane</keyword>
<feature type="transmembrane region" description="Helical" evidence="1">
    <location>
        <begin position="6"/>
        <end position="27"/>
    </location>
</feature>
<reference evidence="2 3" key="1">
    <citation type="submission" date="2020-08" db="EMBL/GenBank/DDBJ databases">
        <title>Functional genomics of gut bacteria from endangered species of beetles.</title>
        <authorList>
            <person name="Carlos-Shanley C."/>
        </authorList>
    </citation>
    <scope>NUCLEOTIDE SEQUENCE [LARGE SCALE GENOMIC DNA]</scope>
    <source>
        <strain evidence="2 3">S00123</strain>
    </source>
</reference>
<proteinExistence type="predicted"/>
<protein>
    <submittedName>
        <fullName evidence="2">Steroid 5-alpha reductase family enzyme</fullName>
    </submittedName>
</protein>
<name>A0A7W7ILJ5_9CAUL</name>
<dbReference type="Pfam" id="PF06966">
    <property type="entry name" value="DUF1295"/>
    <property type="match status" value="1"/>
</dbReference>
<dbReference type="RefSeq" id="WP_184266207.1">
    <property type="nucleotide sequence ID" value="NZ_JACHKY010000001.1"/>
</dbReference>
<keyword evidence="1" id="KW-1133">Transmembrane helix</keyword>
<evidence type="ECO:0000313" key="3">
    <source>
        <dbReference type="Proteomes" id="UP000539957"/>
    </source>
</evidence>
<comment type="caution">
    <text evidence="2">The sequence shown here is derived from an EMBL/GenBank/DDBJ whole genome shotgun (WGS) entry which is preliminary data.</text>
</comment>